<keyword evidence="12 17" id="KW-1133">Transmembrane helix</keyword>
<evidence type="ECO:0000313" key="21">
    <source>
        <dbReference type="RefSeq" id="XP_013083539.2"/>
    </source>
</evidence>
<sequence>MKQLFERTSCNHSGFTFTLDRFFQPRRTSSKKRDSDGLSASSGASRGSENKSRTASFSLSRLLPRRRSKSRLSLDSEPSKSDNGTINNQISSPYSLSQGVNSSSSTPPLTGSHQTILSSDQFNGSSRSQEDSFVYNEGVRKVLIGDCQSEKTLQKNSGQPHGDEAQSVPIECPVCLVEKSKDMFFEFSTCHHRCCSCCLREYFRIEIMESRLAIACPECSELFHPNDIRAVVQDDNLMQKYEDFMLRRVLAMDSDTRWCPAPDCGYAVVAFGCAGCPKLKCERPGCDTFFCYHCKQYWHPNQTCDAARAERSPNLRSSSISYSQESGAQNEIKPCPRCGAFIIKMDDGSCNHMTCAVCGAGFCWLCMKEISDLHYLSPSGCTFWGRKPWSRKKKILWQLGTLVGAPIGITLVAGIAVPAMIIGIPVWVGRKIHYRFDGASKHRRNLAITGGVAASILASPIIAGLAVGIGVPILLAYVYGVVPFSLCRSGGCGVTTTNSGGVRFEFDEHDENNTHGPYSYTGDTHSMETAPTVANPSIAPSIGDASLGMTNSLSASGSHIDRAGILRDDSDRDSASHRVLVGNSINGSLCSASYSTQHHKLEVQADISEHSAHCERSSVGGESYSMSLNDDASTRALAGSIISPKDKDGISLCSRHFDGTPGPHVYPEDCDKEECRTPTSGGQHQRGSSSCPTSPHLRKASPAPSEDTRSTRGKKCTRFMDQVSEIETKSDGLSIGSIMSTASSSPCYENVSPTLPAYSTLSLTAASSVPVQATLASCESLMSEGKAEMAGATDLCEHMSSIKGVRVKAESTSVLMDGADSRFCEMGGLRRKSDSASKDEFSHAERSFSCRKRKPGSVCEKEHRSQPGTLSDISEVRGMPTMLTSGCPDLLAVIDTKCENVFLNKKGQTKFRHMSTSSSCSSSFDDTSDYPSRKFMYGGRNLCATCESEDNRNRMYVYGGSVLEVSDKNSSHVDLEGEETTSLSSIYVHNKLMLSDPDWLLRTVGNSSYPTEEEPELTQCHTRLTKRDSCVSHTSIGSDTALVPSPLPDVEIPTHKTAAVEELSPSHVSPVNLPLNKSISMPLTSRLNSSDDQGYSQIFLKKTQNPDSKEAFDQVNLPLVVSSPELKLNTSALSAMSLNGTNELNCSATIAMSRHIKKPDTLSGVRTHQK</sequence>
<evidence type="ECO:0000256" key="1">
    <source>
        <dbReference type="ARBA" id="ARBA00001798"/>
    </source>
</evidence>
<dbReference type="OMA" id="EHRSQPG"/>
<dbReference type="PROSITE" id="PS50089">
    <property type="entry name" value="ZF_RING_2"/>
    <property type="match status" value="1"/>
</dbReference>
<proteinExistence type="inferred from homology"/>
<keyword evidence="6 17" id="KW-0812">Transmembrane</keyword>
<dbReference type="EC" id="2.3.2.31" evidence="4"/>
<name>A0A9U8EDH9_BIOGL</name>
<evidence type="ECO:0000256" key="9">
    <source>
        <dbReference type="ARBA" id="ARBA00022771"/>
    </source>
</evidence>
<dbReference type="GO" id="GO:0016020">
    <property type="term" value="C:membrane"/>
    <property type="evidence" value="ECO:0007669"/>
    <property type="project" value="UniProtKB-SubCell"/>
</dbReference>
<accession>A0A9U8EDH9</accession>
<dbReference type="FunFam" id="3.30.40.10:FF:000424">
    <property type="entry name" value="RBR-type E3 ubiquitin transferase"/>
    <property type="match status" value="1"/>
</dbReference>
<evidence type="ECO:0000256" key="6">
    <source>
        <dbReference type="ARBA" id="ARBA00022692"/>
    </source>
</evidence>
<feature type="compositionally biased region" description="Polar residues" evidence="16">
    <location>
        <begin position="677"/>
        <end position="693"/>
    </location>
</feature>
<dbReference type="OrthoDB" id="1431934at2759"/>
<dbReference type="InterPro" id="IPR013083">
    <property type="entry name" value="Znf_RING/FYVE/PHD"/>
</dbReference>
<evidence type="ECO:0000256" key="4">
    <source>
        <dbReference type="ARBA" id="ARBA00012251"/>
    </source>
</evidence>
<evidence type="ECO:0000256" key="2">
    <source>
        <dbReference type="ARBA" id="ARBA00004141"/>
    </source>
</evidence>
<feature type="transmembrane region" description="Helical" evidence="17">
    <location>
        <begin position="395"/>
        <end position="428"/>
    </location>
</feature>
<comment type="pathway">
    <text evidence="3">Protein modification; protein ubiquitination.</text>
</comment>
<evidence type="ECO:0000256" key="5">
    <source>
        <dbReference type="ARBA" id="ARBA00022679"/>
    </source>
</evidence>
<feature type="domain" description="RING-type" evidence="18">
    <location>
        <begin position="172"/>
        <end position="220"/>
    </location>
</feature>
<evidence type="ECO:0000256" key="17">
    <source>
        <dbReference type="SAM" id="Phobius"/>
    </source>
</evidence>
<dbReference type="PANTHER" id="PTHR11685">
    <property type="entry name" value="RBR FAMILY RING FINGER AND IBR DOMAIN-CONTAINING"/>
    <property type="match status" value="1"/>
</dbReference>
<dbReference type="Gene3D" id="3.30.40.10">
    <property type="entry name" value="Zinc/RING finger domain, C3HC4 (zinc finger)"/>
    <property type="match status" value="1"/>
</dbReference>
<dbReference type="RefSeq" id="XP_013083539.2">
    <property type="nucleotide sequence ID" value="XM_013228085.2"/>
</dbReference>
<feature type="compositionally biased region" description="Polar residues" evidence="16">
    <location>
        <begin position="81"/>
        <end position="125"/>
    </location>
</feature>
<gene>
    <name evidence="21" type="primary">LOC106068639</name>
</gene>
<dbReference type="Gene3D" id="1.20.120.1750">
    <property type="match status" value="1"/>
</dbReference>
<dbReference type="Gene3D" id="2.20.25.20">
    <property type="match status" value="1"/>
</dbReference>
<feature type="transmembrane region" description="Helical" evidence="17">
    <location>
        <begin position="448"/>
        <end position="479"/>
    </location>
</feature>
<dbReference type="AlphaFoldDB" id="A0A9U8EDH9"/>
<evidence type="ECO:0000313" key="20">
    <source>
        <dbReference type="Proteomes" id="UP001165740"/>
    </source>
</evidence>
<dbReference type="GO" id="GO:0016567">
    <property type="term" value="P:protein ubiquitination"/>
    <property type="evidence" value="ECO:0007669"/>
    <property type="project" value="InterPro"/>
</dbReference>
<keyword evidence="9 15" id="KW-0863">Zinc-finger</keyword>
<evidence type="ECO:0000256" key="13">
    <source>
        <dbReference type="ARBA" id="ARBA00023136"/>
    </source>
</evidence>
<evidence type="ECO:0000259" key="19">
    <source>
        <dbReference type="PROSITE" id="PS51873"/>
    </source>
</evidence>
<evidence type="ECO:0000256" key="14">
    <source>
        <dbReference type="ARBA" id="ARBA00061087"/>
    </source>
</evidence>
<evidence type="ECO:0000256" key="10">
    <source>
        <dbReference type="ARBA" id="ARBA00022786"/>
    </source>
</evidence>
<organism evidence="20 21">
    <name type="scientific">Biomphalaria glabrata</name>
    <name type="common">Bloodfluke planorb</name>
    <name type="synonym">Freshwater snail</name>
    <dbReference type="NCBI Taxonomy" id="6526"/>
    <lineage>
        <taxon>Eukaryota</taxon>
        <taxon>Metazoa</taxon>
        <taxon>Spiralia</taxon>
        <taxon>Lophotrochozoa</taxon>
        <taxon>Mollusca</taxon>
        <taxon>Gastropoda</taxon>
        <taxon>Heterobranchia</taxon>
        <taxon>Euthyneura</taxon>
        <taxon>Panpulmonata</taxon>
        <taxon>Hygrophila</taxon>
        <taxon>Lymnaeoidea</taxon>
        <taxon>Planorbidae</taxon>
        <taxon>Biomphalaria</taxon>
    </lineage>
</organism>
<dbReference type="InterPro" id="IPR031127">
    <property type="entry name" value="E3_UB_ligase_RBR"/>
</dbReference>
<comment type="catalytic activity">
    <reaction evidence="1">
        <text>[E2 ubiquitin-conjugating enzyme]-S-ubiquitinyl-L-cysteine + [acceptor protein]-L-lysine = [E2 ubiquitin-conjugating enzyme]-L-cysteine + [acceptor protein]-N(6)-ubiquitinyl-L-lysine.</text>
        <dbReference type="EC" id="2.3.2.31"/>
    </reaction>
</comment>
<keyword evidence="8" id="KW-0677">Repeat</keyword>
<evidence type="ECO:0000259" key="18">
    <source>
        <dbReference type="PROSITE" id="PS50089"/>
    </source>
</evidence>
<dbReference type="SMART" id="SM00647">
    <property type="entry name" value="IBR"/>
    <property type="match status" value="2"/>
</dbReference>
<dbReference type="InterPro" id="IPR002867">
    <property type="entry name" value="IBR_dom"/>
</dbReference>
<keyword evidence="5" id="KW-0808">Transferase</keyword>
<keyword evidence="11" id="KW-0862">Zinc</keyword>
<dbReference type="GO" id="GO:0061630">
    <property type="term" value="F:ubiquitin protein ligase activity"/>
    <property type="evidence" value="ECO:0007669"/>
    <property type="project" value="UniProtKB-EC"/>
</dbReference>
<dbReference type="CDD" id="cd20338">
    <property type="entry name" value="BRcat_RBR_RNF19"/>
    <property type="match status" value="1"/>
</dbReference>
<dbReference type="InterPro" id="IPR001841">
    <property type="entry name" value="Znf_RING"/>
</dbReference>
<evidence type="ECO:0000256" key="16">
    <source>
        <dbReference type="SAM" id="MobiDB-lite"/>
    </source>
</evidence>
<feature type="region of interest" description="Disordered" evidence="16">
    <location>
        <begin position="26"/>
        <end position="125"/>
    </location>
</feature>
<dbReference type="KEGG" id="bgt:106068639"/>
<keyword evidence="13 17" id="KW-0472">Membrane</keyword>
<evidence type="ECO:0000256" key="7">
    <source>
        <dbReference type="ARBA" id="ARBA00022723"/>
    </source>
</evidence>
<evidence type="ECO:0000256" key="3">
    <source>
        <dbReference type="ARBA" id="ARBA00004906"/>
    </source>
</evidence>
<dbReference type="GeneID" id="106068639"/>
<dbReference type="FunFam" id="1.20.120.1750:FF:000001">
    <property type="entry name" value="RBR-type E3 ubiquitin transferase"/>
    <property type="match status" value="1"/>
</dbReference>
<dbReference type="FunFam" id="2.20.25.20:FF:000004">
    <property type="entry name" value="RBR-type E3 ubiquitin transferase"/>
    <property type="match status" value="1"/>
</dbReference>
<comment type="subcellular location">
    <subcellularLocation>
        <location evidence="2">Membrane</location>
        <topology evidence="2">Multi-pass membrane protein</topology>
    </subcellularLocation>
</comment>
<protein>
    <recommendedName>
        <fullName evidence="4">RBR-type E3 ubiquitin transferase</fullName>
        <ecNumber evidence="4">2.3.2.31</ecNumber>
    </recommendedName>
</protein>
<feature type="domain" description="RING-type" evidence="19">
    <location>
        <begin position="168"/>
        <end position="385"/>
    </location>
</feature>
<comment type="similarity">
    <text evidence="14">Belongs to the RBR family. RNF19 subfamily.</text>
</comment>
<evidence type="ECO:0000256" key="11">
    <source>
        <dbReference type="ARBA" id="ARBA00022833"/>
    </source>
</evidence>
<keyword evidence="10" id="KW-0833">Ubl conjugation pathway</keyword>
<dbReference type="PROSITE" id="PS51873">
    <property type="entry name" value="TRIAD"/>
    <property type="match status" value="1"/>
</dbReference>
<dbReference type="GO" id="GO:0008270">
    <property type="term" value="F:zinc ion binding"/>
    <property type="evidence" value="ECO:0007669"/>
    <property type="project" value="UniProtKB-KW"/>
</dbReference>
<reference evidence="21" key="1">
    <citation type="submission" date="2025-08" db="UniProtKB">
        <authorList>
            <consortium name="RefSeq"/>
        </authorList>
    </citation>
    <scope>IDENTIFICATION</scope>
</reference>
<evidence type="ECO:0000256" key="15">
    <source>
        <dbReference type="PROSITE-ProRule" id="PRU00175"/>
    </source>
</evidence>
<evidence type="ECO:0000256" key="12">
    <source>
        <dbReference type="ARBA" id="ARBA00022989"/>
    </source>
</evidence>
<feature type="compositionally biased region" description="Low complexity" evidence="16">
    <location>
        <begin position="37"/>
        <end position="47"/>
    </location>
</feature>
<dbReference type="Proteomes" id="UP001165740">
    <property type="component" value="Chromosome 17"/>
</dbReference>
<dbReference type="Pfam" id="PF01485">
    <property type="entry name" value="IBR"/>
    <property type="match status" value="2"/>
</dbReference>
<dbReference type="SUPFAM" id="SSF57850">
    <property type="entry name" value="RING/U-box"/>
    <property type="match status" value="3"/>
</dbReference>
<evidence type="ECO:0000256" key="8">
    <source>
        <dbReference type="ARBA" id="ARBA00022737"/>
    </source>
</evidence>
<keyword evidence="20" id="KW-1185">Reference proteome</keyword>
<keyword evidence="7" id="KW-0479">Metal-binding</keyword>
<dbReference type="InterPro" id="IPR044066">
    <property type="entry name" value="TRIAD_supradom"/>
</dbReference>
<dbReference type="CDD" id="cd20355">
    <property type="entry name" value="Rcat_RBR_RNF19"/>
    <property type="match status" value="1"/>
</dbReference>
<feature type="region of interest" description="Disordered" evidence="16">
    <location>
        <begin position="672"/>
        <end position="714"/>
    </location>
</feature>